<keyword evidence="3" id="KW-0597">Phosphoprotein</keyword>
<dbReference type="SMART" id="SM00387">
    <property type="entry name" value="HATPase_c"/>
    <property type="match status" value="1"/>
</dbReference>
<sequence>MEAHDAPAGEQAALRRLATLVADEAPDAELFAAVAESMGALLDADKKARLERFAELVATEVANSEARAELRRLVDEQAALRRVATLVARGVPEAEVFAAVTEEVVRALGVDVAGMSRYEPDGVQTIVAVWPPDRPHLQAGTRLPVSGDESIAGQVQRTGEPARIDDWEAVPGAVSEQVRRLDVRSSVASPIVVAGRLWGVMIVDARRDHGLPEGVEQRLASFIELVATAIANAHTRAQVQRLAEEQAALRRVASQVARETTPEALFAAVAEEVGVVLRADVTRIFRYEMDGSVTVLASWGEAEIPTGRRMPLDGENVTSRVRATGQAARIESYADAHGPLAEQAHALGLRSSVGAPIVVEGRLWGVAVVGTTRSEPLPPGAEARVAEFTELLATAVANAASRAELTASRARVVAAADAERRRIERNLHDGAQQRLVSLGLRLRVAQAGVPAGDDVLRGRLDEAIRSMREVVDELQELSRGLHPAALSTGGLEPALAVLARRSAVPVELDVAVRRRLPDAVEVAAYYVVSEALANAAKHAGASCVTVRVVERDGVLALTIGDDGVGGADPARGSGLVGLRDRVDAIGGALGVDSPPGVGTTLRVELPVDPT</sequence>
<dbReference type="SMART" id="SM00065">
    <property type="entry name" value="GAF"/>
    <property type="match status" value="2"/>
</dbReference>
<dbReference type="GO" id="GO:0046983">
    <property type="term" value="F:protein dimerization activity"/>
    <property type="evidence" value="ECO:0007669"/>
    <property type="project" value="InterPro"/>
</dbReference>
<dbReference type="Pfam" id="PF07730">
    <property type="entry name" value="HisKA_3"/>
    <property type="match status" value="1"/>
</dbReference>
<evidence type="ECO:0000256" key="1">
    <source>
        <dbReference type="ARBA" id="ARBA00000085"/>
    </source>
</evidence>
<dbReference type="PANTHER" id="PTHR24421">
    <property type="entry name" value="NITRATE/NITRITE SENSOR PROTEIN NARX-RELATED"/>
    <property type="match status" value="1"/>
</dbReference>
<protein>
    <recommendedName>
        <fullName evidence="2">histidine kinase</fullName>
        <ecNumber evidence="2">2.7.13.3</ecNumber>
    </recommendedName>
</protein>
<keyword evidence="8" id="KW-0902">Two-component regulatory system</keyword>
<dbReference type="InterPro" id="IPR003018">
    <property type="entry name" value="GAF"/>
</dbReference>
<dbReference type="SUPFAM" id="SSF55781">
    <property type="entry name" value="GAF domain-like"/>
    <property type="match status" value="2"/>
</dbReference>
<evidence type="ECO:0000313" key="12">
    <source>
        <dbReference type="EMBL" id="MDA0184820.1"/>
    </source>
</evidence>
<proteinExistence type="predicted"/>
<comment type="caution">
    <text evidence="12">The sequence shown here is derived from an EMBL/GenBank/DDBJ whole genome shotgun (WGS) entry which is preliminary data.</text>
</comment>
<evidence type="ECO:0000259" key="11">
    <source>
        <dbReference type="SMART" id="SM00387"/>
    </source>
</evidence>
<evidence type="ECO:0000256" key="9">
    <source>
        <dbReference type="SAM" id="Coils"/>
    </source>
</evidence>
<keyword evidence="7" id="KW-0067">ATP-binding</keyword>
<feature type="domain" description="Histidine kinase/HSP90-like ATPase" evidence="11">
    <location>
        <begin position="519"/>
        <end position="609"/>
    </location>
</feature>
<dbReference type="InterPro" id="IPR029016">
    <property type="entry name" value="GAF-like_dom_sf"/>
</dbReference>
<organism evidence="12 13">
    <name type="scientific">Solirubrobacter phytolaccae</name>
    <dbReference type="NCBI Taxonomy" id="1404360"/>
    <lineage>
        <taxon>Bacteria</taxon>
        <taxon>Bacillati</taxon>
        <taxon>Actinomycetota</taxon>
        <taxon>Thermoleophilia</taxon>
        <taxon>Solirubrobacterales</taxon>
        <taxon>Solirubrobacteraceae</taxon>
        <taxon>Solirubrobacter</taxon>
    </lineage>
</organism>
<dbReference type="InterPro" id="IPR050482">
    <property type="entry name" value="Sensor_HK_TwoCompSys"/>
</dbReference>
<evidence type="ECO:0000256" key="7">
    <source>
        <dbReference type="ARBA" id="ARBA00022840"/>
    </source>
</evidence>
<dbReference type="InterPro" id="IPR003594">
    <property type="entry name" value="HATPase_dom"/>
</dbReference>
<dbReference type="Pfam" id="PF02518">
    <property type="entry name" value="HATPase_c"/>
    <property type="match status" value="1"/>
</dbReference>
<evidence type="ECO:0000256" key="3">
    <source>
        <dbReference type="ARBA" id="ARBA00022553"/>
    </source>
</evidence>
<dbReference type="GO" id="GO:0005524">
    <property type="term" value="F:ATP binding"/>
    <property type="evidence" value="ECO:0007669"/>
    <property type="project" value="UniProtKB-KW"/>
</dbReference>
<evidence type="ECO:0000256" key="5">
    <source>
        <dbReference type="ARBA" id="ARBA00022741"/>
    </source>
</evidence>
<dbReference type="RefSeq" id="WP_270029278.1">
    <property type="nucleotide sequence ID" value="NZ_JAPDDP010000088.1"/>
</dbReference>
<feature type="coiled-coil region" evidence="9">
    <location>
        <begin position="56"/>
        <end position="83"/>
    </location>
</feature>
<keyword evidence="5" id="KW-0547">Nucleotide-binding</keyword>
<dbReference type="InterPro" id="IPR036890">
    <property type="entry name" value="HATPase_C_sf"/>
</dbReference>
<dbReference type="AlphaFoldDB" id="A0A9X3SEG0"/>
<dbReference type="EC" id="2.7.13.3" evidence="2"/>
<dbReference type="SUPFAM" id="SSF55874">
    <property type="entry name" value="ATPase domain of HSP90 chaperone/DNA topoisomerase II/histidine kinase"/>
    <property type="match status" value="1"/>
</dbReference>
<dbReference type="Proteomes" id="UP001147653">
    <property type="component" value="Unassembled WGS sequence"/>
</dbReference>
<keyword evidence="9" id="KW-0175">Coiled coil</keyword>
<dbReference type="EMBL" id="JAPDDP010000088">
    <property type="protein sequence ID" value="MDA0184820.1"/>
    <property type="molecule type" value="Genomic_DNA"/>
</dbReference>
<dbReference type="Gene3D" id="1.20.5.1930">
    <property type="match status" value="1"/>
</dbReference>
<evidence type="ECO:0000256" key="2">
    <source>
        <dbReference type="ARBA" id="ARBA00012438"/>
    </source>
</evidence>
<dbReference type="InterPro" id="IPR011712">
    <property type="entry name" value="Sig_transdc_His_kin_sub3_dim/P"/>
</dbReference>
<dbReference type="GO" id="GO:0000155">
    <property type="term" value="F:phosphorelay sensor kinase activity"/>
    <property type="evidence" value="ECO:0007669"/>
    <property type="project" value="InterPro"/>
</dbReference>
<keyword evidence="13" id="KW-1185">Reference proteome</keyword>
<name>A0A9X3SEG0_9ACTN</name>
<dbReference type="Gene3D" id="3.30.565.10">
    <property type="entry name" value="Histidine kinase-like ATPase, C-terminal domain"/>
    <property type="match status" value="1"/>
</dbReference>
<dbReference type="PANTHER" id="PTHR24421:SF10">
    <property type="entry name" value="NITRATE_NITRITE SENSOR PROTEIN NARQ"/>
    <property type="match status" value="1"/>
</dbReference>
<feature type="domain" description="GAF" evidence="10">
    <location>
        <begin position="92"/>
        <end position="240"/>
    </location>
</feature>
<evidence type="ECO:0000313" key="13">
    <source>
        <dbReference type="Proteomes" id="UP001147653"/>
    </source>
</evidence>
<accession>A0A9X3SEG0</accession>
<comment type="catalytic activity">
    <reaction evidence="1">
        <text>ATP + protein L-histidine = ADP + protein N-phospho-L-histidine.</text>
        <dbReference type="EC" id="2.7.13.3"/>
    </reaction>
</comment>
<evidence type="ECO:0000259" key="10">
    <source>
        <dbReference type="SMART" id="SM00065"/>
    </source>
</evidence>
<evidence type="ECO:0000256" key="8">
    <source>
        <dbReference type="ARBA" id="ARBA00023012"/>
    </source>
</evidence>
<keyword evidence="6" id="KW-0418">Kinase</keyword>
<dbReference type="GO" id="GO:0016020">
    <property type="term" value="C:membrane"/>
    <property type="evidence" value="ECO:0007669"/>
    <property type="project" value="InterPro"/>
</dbReference>
<evidence type="ECO:0000256" key="6">
    <source>
        <dbReference type="ARBA" id="ARBA00022777"/>
    </source>
</evidence>
<evidence type="ECO:0000256" key="4">
    <source>
        <dbReference type="ARBA" id="ARBA00022679"/>
    </source>
</evidence>
<dbReference type="Pfam" id="PF01590">
    <property type="entry name" value="GAF"/>
    <property type="match status" value="2"/>
</dbReference>
<dbReference type="CDD" id="cd16917">
    <property type="entry name" value="HATPase_UhpB-NarQ-NarX-like"/>
    <property type="match status" value="1"/>
</dbReference>
<dbReference type="Gene3D" id="3.30.450.40">
    <property type="match status" value="2"/>
</dbReference>
<reference evidence="12" key="1">
    <citation type="submission" date="2022-10" db="EMBL/GenBank/DDBJ databases">
        <title>The WGS of Solirubrobacter phytolaccae KCTC 29190.</title>
        <authorList>
            <person name="Jiang Z."/>
        </authorList>
    </citation>
    <scope>NUCLEOTIDE SEQUENCE</scope>
    <source>
        <strain evidence="12">KCTC 29190</strain>
    </source>
</reference>
<feature type="domain" description="GAF" evidence="10">
    <location>
        <begin position="261"/>
        <end position="406"/>
    </location>
</feature>
<gene>
    <name evidence="12" type="ORF">OJ997_31245</name>
</gene>
<keyword evidence="4" id="KW-0808">Transferase</keyword>